<dbReference type="AlphaFoldDB" id="A6BHE9"/>
<accession>A6BHE9</accession>
<protein>
    <submittedName>
        <fullName evidence="4">Glycosyltransferase, group 2 family protein</fullName>
        <ecNumber evidence="4">2.4.-.-</ecNumber>
    </submittedName>
</protein>
<evidence type="ECO:0000256" key="2">
    <source>
        <dbReference type="ARBA" id="ARBA00022679"/>
    </source>
</evidence>
<dbReference type="InterPro" id="IPR001173">
    <property type="entry name" value="Glyco_trans_2-like"/>
</dbReference>
<dbReference type="GO" id="GO:0016757">
    <property type="term" value="F:glycosyltransferase activity"/>
    <property type="evidence" value="ECO:0007669"/>
    <property type="project" value="UniProtKB-KW"/>
</dbReference>
<keyword evidence="2 4" id="KW-0808">Transferase</keyword>
<organism evidence="4 5">
    <name type="scientific">Dorea longicatena DSM 13814</name>
    <dbReference type="NCBI Taxonomy" id="411462"/>
    <lineage>
        <taxon>Bacteria</taxon>
        <taxon>Bacillati</taxon>
        <taxon>Bacillota</taxon>
        <taxon>Clostridia</taxon>
        <taxon>Lachnospirales</taxon>
        <taxon>Lachnospiraceae</taxon>
        <taxon>Dorea</taxon>
    </lineage>
</organism>
<dbReference type="InterPro" id="IPR029044">
    <property type="entry name" value="Nucleotide-diphossugar_trans"/>
</dbReference>
<dbReference type="Gene3D" id="3.90.550.10">
    <property type="entry name" value="Spore Coat Polysaccharide Biosynthesis Protein SpsA, Chain A"/>
    <property type="match status" value="1"/>
</dbReference>
<evidence type="ECO:0000313" key="4">
    <source>
        <dbReference type="EMBL" id="EDM62909.1"/>
    </source>
</evidence>
<dbReference type="EMBL" id="AAXB02000008">
    <property type="protein sequence ID" value="EDM62909.1"/>
    <property type="molecule type" value="Genomic_DNA"/>
</dbReference>
<dbReference type="PANTHER" id="PTHR22916:SF51">
    <property type="entry name" value="GLYCOSYLTRANSFERASE EPSH-RELATED"/>
    <property type="match status" value="1"/>
</dbReference>
<proteinExistence type="predicted"/>
<dbReference type="Pfam" id="PF00535">
    <property type="entry name" value="Glycos_transf_2"/>
    <property type="match status" value="1"/>
</dbReference>
<dbReference type="eggNOG" id="COG1216">
    <property type="taxonomic scope" value="Bacteria"/>
</dbReference>
<feature type="domain" description="Glycosyltransferase 2-like" evidence="3">
    <location>
        <begin position="18"/>
        <end position="147"/>
    </location>
</feature>
<sequence length="363" mass="43233">MKNVIRVKNDRKYNMKISIIVPVYNTKKEYLKKCVDSLLNQTMKEIEVILIDDGSTNQAGKICDEYAGVDNRVKVLHQKNQGVAVARNNGLDIAEGEWITFVDADDWCENTMCEEILRKAVENSSEILIFTNYSVQSEKTVKKNQFFDKDIKKFDEKMKEEAELKTMLRTHPSFSFQPPINMMGGTWCKLINRNFLEKSGVKFEPELLRSQDIIFYLNLFEKADDISYYNRQLYYYRYDENSVSRRYRKDAYKIFLKVLNKQYKFILENHKPEIFYEVFTKGVMNTIGICMNTDFVHEKNNESFRNKTIRIRKMIRQEPICTVLKNPISNGLLWTQVLQKKLLKWNWVEIYIILWKINERIKK</sequence>
<dbReference type="CAZy" id="GT2">
    <property type="family name" value="Glycosyltransferase Family 2"/>
</dbReference>
<evidence type="ECO:0000259" key="3">
    <source>
        <dbReference type="Pfam" id="PF00535"/>
    </source>
</evidence>
<comment type="caution">
    <text evidence="4">The sequence shown here is derived from an EMBL/GenBank/DDBJ whole genome shotgun (WGS) entry which is preliminary data.</text>
</comment>
<dbReference type="CDD" id="cd00761">
    <property type="entry name" value="Glyco_tranf_GTA_type"/>
    <property type="match status" value="1"/>
</dbReference>
<keyword evidence="1 4" id="KW-0328">Glycosyltransferase</keyword>
<evidence type="ECO:0000313" key="5">
    <source>
        <dbReference type="Proteomes" id="UP000004016"/>
    </source>
</evidence>
<dbReference type="PANTHER" id="PTHR22916">
    <property type="entry name" value="GLYCOSYLTRANSFERASE"/>
    <property type="match status" value="1"/>
</dbReference>
<reference evidence="4 5" key="2">
    <citation type="submission" date="2007-04" db="EMBL/GenBank/DDBJ databases">
        <title>Draft genome sequence of Dorea longicatena (DSM 13814).</title>
        <authorList>
            <person name="Sudarsanam P."/>
            <person name="Ley R."/>
            <person name="Guruge J."/>
            <person name="Turnbaugh P.J."/>
            <person name="Mahowald M."/>
            <person name="Liep D."/>
            <person name="Gordon J."/>
        </authorList>
    </citation>
    <scope>NUCLEOTIDE SEQUENCE [LARGE SCALE GENOMIC DNA]</scope>
    <source>
        <strain evidence="4 5">DSM 13814</strain>
    </source>
</reference>
<gene>
    <name evidence="4" type="ORF">DORLON_01725</name>
</gene>
<dbReference type="HOGENOM" id="CLU_025996_25_0_9"/>
<evidence type="ECO:0000256" key="1">
    <source>
        <dbReference type="ARBA" id="ARBA00022676"/>
    </source>
</evidence>
<dbReference type="SUPFAM" id="SSF53448">
    <property type="entry name" value="Nucleotide-diphospho-sugar transferases"/>
    <property type="match status" value="1"/>
</dbReference>
<dbReference type="Proteomes" id="UP000004016">
    <property type="component" value="Unassembled WGS sequence"/>
</dbReference>
<reference evidence="4 5" key="1">
    <citation type="submission" date="2007-03" db="EMBL/GenBank/DDBJ databases">
        <authorList>
            <person name="Fulton L."/>
            <person name="Clifton S."/>
            <person name="Fulton B."/>
            <person name="Xu J."/>
            <person name="Minx P."/>
            <person name="Pepin K.H."/>
            <person name="Johnson M."/>
            <person name="Thiruvilangam P."/>
            <person name="Bhonagiri V."/>
            <person name="Nash W.E."/>
            <person name="Mardis E.R."/>
            <person name="Wilson R.K."/>
        </authorList>
    </citation>
    <scope>NUCLEOTIDE SEQUENCE [LARGE SCALE GENOMIC DNA]</scope>
    <source>
        <strain evidence="4 5">DSM 13814</strain>
    </source>
</reference>
<name>A6BHE9_9FIRM</name>
<dbReference type="EC" id="2.4.-.-" evidence="4"/>